<evidence type="ECO:0000313" key="2">
    <source>
        <dbReference type="Proteomes" id="UP001283361"/>
    </source>
</evidence>
<gene>
    <name evidence="1" type="ORF">RRG08_018457</name>
</gene>
<evidence type="ECO:0000313" key="1">
    <source>
        <dbReference type="EMBL" id="KAK3756733.1"/>
    </source>
</evidence>
<dbReference type="EMBL" id="JAWDGP010005477">
    <property type="protein sequence ID" value="KAK3756733.1"/>
    <property type="molecule type" value="Genomic_DNA"/>
</dbReference>
<keyword evidence="2" id="KW-1185">Reference proteome</keyword>
<protein>
    <submittedName>
        <fullName evidence="1">Uncharacterized protein</fullName>
    </submittedName>
</protein>
<reference evidence="1" key="1">
    <citation type="journal article" date="2023" name="G3 (Bethesda)">
        <title>A reference genome for the long-term kleptoplast-retaining sea slug Elysia crispata morphotype clarki.</title>
        <authorList>
            <person name="Eastman K.E."/>
            <person name="Pendleton A.L."/>
            <person name="Shaikh M.A."/>
            <person name="Suttiyut T."/>
            <person name="Ogas R."/>
            <person name="Tomko P."/>
            <person name="Gavelis G."/>
            <person name="Widhalm J.R."/>
            <person name="Wisecaver J.H."/>
        </authorList>
    </citation>
    <scope>NUCLEOTIDE SEQUENCE</scope>
    <source>
        <strain evidence="1">ECLA1</strain>
    </source>
</reference>
<accession>A0AAE1D518</accession>
<comment type="caution">
    <text evidence="1">The sequence shown here is derived from an EMBL/GenBank/DDBJ whole genome shotgun (WGS) entry which is preliminary data.</text>
</comment>
<organism evidence="1 2">
    <name type="scientific">Elysia crispata</name>
    <name type="common">lettuce slug</name>
    <dbReference type="NCBI Taxonomy" id="231223"/>
    <lineage>
        <taxon>Eukaryota</taxon>
        <taxon>Metazoa</taxon>
        <taxon>Spiralia</taxon>
        <taxon>Lophotrochozoa</taxon>
        <taxon>Mollusca</taxon>
        <taxon>Gastropoda</taxon>
        <taxon>Heterobranchia</taxon>
        <taxon>Euthyneura</taxon>
        <taxon>Panpulmonata</taxon>
        <taxon>Sacoglossa</taxon>
        <taxon>Placobranchoidea</taxon>
        <taxon>Plakobranchidae</taxon>
        <taxon>Elysia</taxon>
    </lineage>
</organism>
<dbReference type="Proteomes" id="UP001283361">
    <property type="component" value="Unassembled WGS sequence"/>
</dbReference>
<proteinExistence type="predicted"/>
<sequence length="97" mass="10803">MIVRDVRESEWGSVFIGGRGGGRMARLFSGQIFLLWLPSDAQLSPVTSRSFEMCSSNTPINLLGRQDKQVEGSWQVSNLPETTRGCLASMRRLGRTK</sequence>
<name>A0AAE1D518_9GAST</name>
<dbReference type="AlphaFoldDB" id="A0AAE1D518"/>